<keyword evidence="9" id="KW-1185">Reference proteome</keyword>
<accession>A0A1H1AS94</accession>
<dbReference type="EMBL" id="FNKH01000002">
    <property type="protein sequence ID" value="SDQ42371.1"/>
    <property type="molecule type" value="Genomic_DNA"/>
</dbReference>
<comment type="similarity">
    <text evidence="2">Belongs to the FAD-binding monooxygenase family.</text>
</comment>
<evidence type="ECO:0000256" key="7">
    <source>
        <dbReference type="ARBA" id="ARBA00023033"/>
    </source>
</evidence>
<reference evidence="8 9" key="1">
    <citation type="submission" date="2016-10" db="EMBL/GenBank/DDBJ databases">
        <authorList>
            <person name="de Groot N.N."/>
        </authorList>
    </citation>
    <scope>NUCLEOTIDE SEQUENCE [LARGE SCALE GENOMIC DNA]</scope>
    <source>
        <strain evidence="8 9">DSM 20117</strain>
    </source>
</reference>
<dbReference type="SUPFAM" id="SSF51905">
    <property type="entry name" value="FAD/NAD(P)-binding domain"/>
    <property type="match status" value="2"/>
</dbReference>
<keyword evidence="3" id="KW-0285">Flavoprotein</keyword>
<keyword evidence="5" id="KW-0521">NADP</keyword>
<keyword evidence="7 8" id="KW-0503">Monooxygenase</keyword>
<dbReference type="Pfam" id="PF00743">
    <property type="entry name" value="FMO-like"/>
    <property type="match status" value="1"/>
</dbReference>
<evidence type="ECO:0000256" key="4">
    <source>
        <dbReference type="ARBA" id="ARBA00022827"/>
    </source>
</evidence>
<dbReference type="Proteomes" id="UP000181917">
    <property type="component" value="Unassembled WGS sequence"/>
</dbReference>
<organism evidence="8 9">
    <name type="scientific">Crystallibacter crystallopoietes</name>
    <dbReference type="NCBI Taxonomy" id="37928"/>
    <lineage>
        <taxon>Bacteria</taxon>
        <taxon>Bacillati</taxon>
        <taxon>Actinomycetota</taxon>
        <taxon>Actinomycetes</taxon>
        <taxon>Micrococcales</taxon>
        <taxon>Micrococcaceae</taxon>
        <taxon>Crystallibacter</taxon>
    </lineage>
</organism>
<dbReference type="KEGG" id="acry:AC20117_12030"/>
<dbReference type="InterPro" id="IPR020946">
    <property type="entry name" value="Flavin_mOase-like"/>
</dbReference>
<dbReference type="InterPro" id="IPR036188">
    <property type="entry name" value="FAD/NAD-bd_sf"/>
</dbReference>
<evidence type="ECO:0000313" key="8">
    <source>
        <dbReference type="EMBL" id="SDQ42371.1"/>
    </source>
</evidence>
<dbReference type="InterPro" id="IPR050775">
    <property type="entry name" value="FAD-binding_Monooxygenases"/>
</dbReference>
<evidence type="ECO:0000256" key="6">
    <source>
        <dbReference type="ARBA" id="ARBA00023002"/>
    </source>
</evidence>
<comment type="cofactor">
    <cofactor evidence="1">
        <name>FAD</name>
        <dbReference type="ChEBI" id="CHEBI:57692"/>
    </cofactor>
</comment>
<keyword evidence="4" id="KW-0274">FAD</keyword>
<dbReference type="GO" id="GO:0050660">
    <property type="term" value="F:flavin adenine dinucleotide binding"/>
    <property type="evidence" value="ECO:0007669"/>
    <property type="project" value="InterPro"/>
</dbReference>
<dbReference type="GO" id="GO:0004499">
    <property type="term" value="F:N,N-dimethylaniline monooxygenase activity"/>
    <property type="evidence" value="ECO:0007669"/>
    <property type="project" value="InterPro"/>
</dbReference>
<dbReference type="AlphaFoldDB" id="A0A1H1AS94"/>
<dbReference type="OrthoDB" id="5168853at2"/>
<dbReference type="STRING" id="37928.SAMN04489742_1059"/>
<evidence type="ECO:0000256" key="2">
    <source>
        <dbReference type="ARBA" id="ARBA00010139"/>
    </source>
</evidence>
<evidence type="ECO:0000256" key="3">
    <source>
        <dbReference type="ARBA" id="ARBA00022630"/>
    </source>
</evidence>
<protein>
    <submittedName>
        <fullName evidence="8">Cyclohexanone monooxygenase</fullName>
    </submittedName>
</protein>
<dbReference type="GO" id="GO:0050661">
    <property type="term" value="F:NADP binding"/>
    <property type="evidence" value="ECO:0007669"/>
    <property type="project" value="InterPro"/>
</dbReference>
<evidence type="ECO:0000256" key="5">
    <source>
        <dbReference type="ARBA" id="ARBA00022857"/>
    </source>
</evidence>
<dbReference type="RefSeq" id="WP_074699537.1">
    <property type="nucleotide sequence ID" value="NZ_CP018863.1"/>
</dbReference>
<evidence type="ECO:0000313" key="9">
    <source>
        <dbReference type="Proteomes" id="UP000181917"/>
    </source>
</evidence>
<sequence length="569" mass="62862">MQNAAQTNPQKYDAVVVGAGLAGVYALYKLRNQGLSVRVLEAGSGIGGTWYHNRYPGARCDIESLDYSYSFDNELQQDWSWTERYASQPEILRYINHVADRFDLREHIQLDTKVTSAVFDDATNTWTVGTDAGEHFESRFAVMATGVLSVPQVPSTTGLEDFQGEWYHSGDWPHEGVDVRGKRVGVIGTGSSGTQMIPILADQADELLVFQRTPNFCMPAQNYPIRPEVEQEWKATYPERRAFARQSGFGHNQVTNPKSGKEVSAAERLAELENRWDLGGLYMMRAFKDILVDKEVNDEASEFVRGKIRSIVADPQTAEALSPRHLPIGTKRLCSGTGYYETFNRENVTLVNVRESPIDRITATGVRTADADYDVDVLVFATGFDAMTGALNRLNPVGRDGRQLRDHWAAGPQTYLGLTVSGFPNMFIIAGPGSPSVFSNMVTSIEQHVEWIADAIAHLDGNGFDTIEASPEAEAEWVRHVNEVANKTLYRDSKATWFYGANIPGKPVVFMPYVGGVGNYWNRITALAQAGYTGFLLDGRESGSEPTEPVELANQVHAAGQEEKAAARA</sequence>
<name>A0A1H1AS94_9MICC</name>
<dbReference type="PANTHER" id="PTHR43098">
    <property type="entry name" value="L-ORNITHINE N(5)-MONOOXYGENASE-RELATED"/>
    <property type="match status" value="1"/>
</dbReference>
<gene>
    <name evidence="8" type="ORF">SAMN04489742_1059</name>
</gene>
<evidence type="ECO:0000256" key="1">
    <source>
        <dbReference type="ARBA" id="ARBA00001974"/>
    </source>
</evidence>
<dbReference type="Gene3D" id="3.50.50.60">
    <property type="entry name" value="FAD/NAD(P)-binding domain"/>
    <property type="match status" value="2"/>
</dbReference>
<dbReference type="PRINTS" id="PR00411">
    <property type="entry name" value="PNDRDTASEI"/>
</dbReference>
<keyword evidence="6" id="KW-0560">Oxidoreductase</keyword>
<proteinExistence type="inferred from homology"/>
<dbReference type="PANTHER" id="PTHR43098:SF3">
    <property type="entry name" value="L-ORNITHINE N(5)-MONOOXYGENASE-RELATED"/>
    <property type="match status" value="1"/>
</dbReference>